<dbReference type="RefSeq" id="WP_344027850.1">
    <property type="nucleotide sequence ID" value="NZ_BAAAJK010000048.1"/>
</dbReference>
<dbReference type="EMBL" id="BAAAJK010000048">
    <property type="protein sequence ID" value="GAA1399628.1"/>
    <property type="molecule type" value="Genomic_DNA"/>
</dbReference>
<dbReference type="InterPro" id="IPR029068">
    <property type="entry name" value="Glyas_Bleomycin-R_OHBP_Dase"/>
</dbReference>
<dbReference type="CDD" id="cd06587">
    <property type="entry name" value="VOC"/>
    <property type="match status" value="1"/>
</dbReference>
<dbReference type="Pfam" id="PF18029">
    <property type="entry name" value="Glyoxalase_6"/>
    <property type="match status" value="1"/>
</dbReference>
<dbReference type="Gene3D" id="3.10.180.10">
    <property type="entry name" value="2,3-Dihydroxybiphenyl 1,2-Dioxygenase, domain 1"/>
    <property type="match status" value="1"/>
</dbReference>
<name>A0ABN1Y8Z4_9PSEU</name>
<dbReference type="InterPro" id="IPR041581">
    <property type="entry name" value="Glyoxalase_6"/>
</dbReference>
<keyword evidence="3" id="KW-1185">Reference proteome</keyword>
<proteinExistence type="predicted"/>
<sequence>MNDASTLRPKVGMYAFRTPDPRRLGAFWAEVMNLPVSEYSTDDLVMLDFDHQVAPITWMFERDDSAGHGPTRIGLDLTHDDEDQWRAIADRAENAGATRKDEHEDGGVRWIEMTDLDGNPFRIFAPRPT</sequence>
<organism evidence="2 3">
    <name type="scientific">Pseudonocardia kongjuensis</name>
    <dbReference type="NCBI Taxonomy" id="102227"/>
    <lineage>
        <taxon>Bacteria</taxon>
        <taxon>Bacillati</taxon>
        <taxon>Actinomycetota</taxon>
        <taxon>Actinomycetes</taxon>
        <taxon>Pseudonocardiales</taxon>
        <taxon>Pseudonocardiaceae</taxon>
        <taxon>Pseudonocardia</taxon>
    </lineage>
</organism>
<dbReference type="PANTHER" id="PTHR35908:SF1">
    <property type="entry name" value="CONSERVED PROTEIN"/>
    <property type="match status" value="1"/>
</dbReference>
<reference evidence="2 3" key="1">
    <citation type="journal article" date="2019" name="Int. J. Syst. Evol. Microbiol.">
        <title>The Global Catalogue of Microorganisms (GCM) 10K type strain sequencing project: providing services to taxonomists for standard genome sequencing and annotation.</title>
        <authorList>
            <consortium name="The Broad Institute Genomics Platform"/>
            <consortium name="The Broad Institute Genome Sequencing Center for Infectious Disease"/>
            <person name="Wu L."/>
            <person name="Ma J."/>
        </authorList>
    </citation>
    <scope>NUCLEOTIDE SEQUENCE [LARGE SCALE GENOMIC DNA]</scope>
    <source>
        <strain evidence="2 3">JCM 11896</strain>
    </source>
</reference>
<dbReference type="PANTHER" id="PTHR35908">
    <property type="entry name" value="HYPOTHETICAL FUSION PROTEIN"/>
    <property type="match status" value="1"/>
</dbReference>
<accession>A0ABN1Y8Z4</accession>
<dbReference type="PROSITE" id="PS51819">
    <property type="entry name" value="VOC"/>
    <property type="match status" value="1"/>
</dbReference>
<evidence type="ECO:0000313" key="2">
    <source>
        <dbReference type="EMBL" id="GAA1399628.1"/>
    </source>
</evidence>
<comment type="caution">
    <text evidence="2">The sequence shown here is derived from an EMBL/GenBank/DDBJ whole genome shotgun (WGS) entry which is preliminary data.</text>
</comment>
<feature type="domain" description="VOC" evidence="1">
    <location>
        <begin position="10"/>
        <end position="126"/>
    </location>
</feature>
<evidence type="ECO:0000259" key="1">
    <source>
        <dbReference type="PROSITE" id="PS51819"/>
    </source>
</evidence>
<protein>
    <recommendedName>
        <fullName evidence="1">VOC domain-containing protein</fullName>
    </recommendedName>
</protein>
<dbReference type="Proteomes" id="UP001501414">
    <property type="component" value="Unassembled WGS sequence"/>
</dbReference>
<dbReference type="SUPFAM" id="SSF54593">
    <property type="entry name" value="Glyoxalase/Bleomycin resistance protein/Dihydroxybiphenyl dioxygenase"/>
    <property type="match status" value="1"/>
</dbReference>
<gene>
    <name evidence="2" type="ORF">GCM10009613_55480</name>
</gene>
<evidence type="ECO:0000313" key="3">
    <source>
        <dbReference type="Proteomes" id="UP001501414"/>
    </source>
</evidence>
<dbReference type="InterPro" id="IPR037523">
    <property type="entry name" value="VOC_core"/>
</dbReference>